<protein>
    <submittedName>
        <fullName evidence="1">Uncharacterized protein</fullName>
    </submittedName>
</protein>
<accession>A0ABD2QCB3</accession>
<keyword evidence="2" id="KW-1185">Reference proteome</keyword>
<reference evidence="1 2" key="1">
    <citation type="submission" date="2024-11" db="EMBL/GenBank/DDBJ databases">
        <title>Adaptive evolution of stress response genes in parasites aligns with host niche diversity.</title>
        <authorList>
            <person name="Hahn C."/>
            <person name="Resl P."/>
        </authorList>
    </citation>
    <scope>NUCLEOTIDE SEQUENCE [LARGE SCALE GENOMIC DNA]</scope>
    <source>
        <strain evidence="1">EGGRZ-B1_66</strain>
        <tissue evidence="1">Body</tissue>
    </source>
</reference>
<dbReference type="Proteomes" id="UP001626550">
    <property type="component" value="Unassembled WGS sequence"/>
</dbReference>
<sequence>MDDSEANAANSCLGVASIPLLDLTKTSDSLSAFTAYEIKPLNSSSVKRKNAQVIEVQLHWMYAYCTQQPFEHELQIDLIPVKEQIDTTPKTAKVINTVPAGSLVIDRDLSTIHEATSPPVSVRMNIFMSVHCTILLLAACLEFLPPKNSQTLLYLFYQLQFKFQD</sequence>
<name>A0ABD2QCB3_9PLAT</name>
<dbReference type="AlphaFoldDB" id="A0ABD2QCB3"/>
<evidence type="ECO:0000313" key="2">
    <source>
        <dbReference type="Proteomes" id="UP001626550"/>
    </source>
</evidence>
<proteinExistence type="predicted"/>
<evidence type="ECO:0000313" key="1">
    <source>
        <dbReference type="EMBL" id="KAL3315936.1"/>
    </source>
</evidence>
<organism evidence="1 2">
    <name type="scientific">Cichlidogyrus casuarinus</name>
    <dbReference type="NCBI Taxonomy" id="1844966"/>
    <lineage>
        <taxon>Eukaryota</taxon>
        <taxon>Metazoa</taxon>
        <taxon>Spiralia</taxon>
        <taxon>Lophotrochozoa</taxon>
        <taxon>Platyhelminthes</taxon>
        <taxon>Monogenea</taxon>
        <taxon>Monopisthocotylea</taxon>
        <taxon>Dactylogyridea</taxon>
        <taxon>Ancyrocephalidae</taxon>
        <taxon>Cichlidogyrus</taxon>
    </lineage>
</organism>
<dbReference type="EMBL" id="JBJKFK010000635">
    <property type="protein sequence ID" value="KAL3315936.1"/>
    <property type="molecule type" value="Genomic_DNA"/>
</dbReference>
<comment type="caution">
    <text evidence="1">The sequence shown here is derived from an EMBL/GenBank/DDBJ whole genome shotgun (WGS) entry which is preliminary data.</text>
</comment>
<gene>
    <name evidence="1" type="ORF">Ciccas_005427</name>
</gene>